<dbReference type="EMBL" id="BOMG01000109">
    <property type="protein sequence ID" value="GID60497.1"/>
    <property type="molecule type" value="Genomic_DNA"/>
</dbReference>
<name>A0ABQ3XPQ6_9ACTN</name>
<dbReference type="InterPro" id="IPR025238">
    <property type="entry name" value="DUF4184"/>
</dbReference>
<feature type="transmembrane region" description="Helical" evidence="1">
    <location>
        <begin position="58"/>
        <end position="85"/>
    </location>
</feature>
<evidence type="ECO:0000259" key="2">
    <source>
        <dbReference type="Pfam" id="PF14300"/>
    </source>
</evidence>
<evidence type="ECO:0000313" key="3">
    <source>
        <dbReference type="EMBL" id="GID60497.1"/>
    </source>
</evidence>
<organism evidence="3 4">
    <name type="scientific">Actinoplanes couchii</name>
    <dbReference type="NCBI Taxonomy" id="403638"/>
    <lineage>
        <taxon>Bacteria</taxon>
        <taxon>Bacillati</taxon>
        <taxon>Actinomycetota</taxon>
        <taxon>Actinomycetes</taxon>
        <taxon>Micromonosporales</taxon>
        <taxon>Micromonosporaceae</taxon>
        <taxon>Actinoplanes</taxon>
    </lineage>
</organism>
<feature type="domain" description="DNA mimic protein DMP19 C-terminal" evidence="2">
    <location>
        <begin position="248"/>
        <end position="333"/>
    </location>
</feature>
<keyword evidence="1" id="KW-1133">Transmembrane helix</keyword>
<feature type="transmembrane region" description="Helical" evidence="1">
    <location>
        <begin position="135"/>
        <end position="156"/>
    </location>
</feature>
<accession>A0ABQ3XPQ6</accession>
<proteinExistence type="predicted"/>
<reference evidence="3 4" key="1">
    <citation type="submission" date="2021-01" db="EMBL/GenBank/DDBJ databases">
        <title>Whole genome shotgun sequence of Actinoplanes couchii NBRC 106145.</title>
        <authorList>
            <person name="Komaki H."/>
            <person name="Tamura T."/>
        </authorList>
    </citation>
    <scope>NUCLEOTIDE SEQUENCE [LARGE SCALE GENOMIC DNA]</scope>
    <source>
        <strain evidence="3 4">NBRC 106145</strain>
    </source>
</reference>
<evidence type="ECO:0000256" key="1">
    <source>
        <dbReference type="SAM" id="Phobius"/>
    </source>
</evidence>
<feature type="transmembrane region" description="Helical" evidence="1">
    <location>
        <begin position="195"/>
        <end position="214"/>
    </location>
</feature>
<dbReference type="Pfam" id="PF14300">
    <property type="entry name" value="DMP19"/>
    <property type="match status" value="1"/>
</dbReference>
<protein>
    <recommendedName>
        <fullName evidence="2">DNA mimic protein DMP19 C-terminal domain-containing protein</fullName>
    </recommendedName>
</protein>
<dbReference type="Proteomes" id="UP000612282">
    <property type="component" value="Unassembled WGS sequence"/>
</dbReference>
<dbReference type="RefSeq" id="WP_203807578.1">
    <property type="nucleotide sequence ID" value="NZ_BAAAQE010000112.1"/>
</dbReference>
<keyword evidence="1" id="KW-0812">Transmembrane</keyword>
<gene>
    <name evidence="3" type="ORF">Aco03nite_089010</name>
</gene>
<feature type="transmembrane region" description="Helical" evidence="1">
    <location>
        <begin position="106"/>
        <end position="123"/>
    </location>
</feature>
<keyword evidence="4" id="KW-1185">Reference proteome</keyword>
<evidence type="ECO:0000313" key="4">
    <source>
        <dbReference type="Proteomes" id="UP000612282"/>
    </source>
</evidence>
<dbReference type="Pfam" id="PF13803">
    <property type="entry name" value="DUF4184"/>
    <property type="match status" value="1"/>
</dbReference>
<keyword evidence="1" id="KW-0472">Membrane</keyword>
<sequence>MPFTFSHPAAILPLCRPPFVVSALVAGAVAPDLPYILPAATSADWGVYSDFTLTYTHALIPASIVGLVLLALYHLLLARPLVAMLPAPVAGRLGRPSFRWGGPARTAWIVVSVVLGALTHLVWDALVHDTGPVGAWWWASTVGGALALAGQGYLWWRHTRPAPAPPARWWPLLILAAGGAAGAGLRLSTHALREVVTGAMSGVGASLLLYALAWHALRLAHNDQVTDRDLLRDIWNRACVAEGTGVGDRHLAALILVDGMVQNGGPNHAADSCEPDQLAEAAAAARYFGLDDVAAVIERLPEAASDLDDDDAEDRLSDAWYEVLPDNERLDAALAARHAAAPEDFQPVDGR</sequence>
<dbReference type="InterPro" id="IPR025402">
    <property type="entry name" value="DMP19_C"/>
</dbReference>
<comment type="caution">
    <text evidence="3">The sequence shown here is derived from an EMBL/GenBank/DDBJ whole genome shotgun (WGS) entry which is preliminary data.</text>
</comment>
<feature type="transmembrane region" description="Helical" evidence="1">
    <location>
        <begin position="168"/>
        <end position="189"/>
    </location>
</feature>